<dbReference type="CDD" id="cd17574">
    <property type="entry name" value="REC_OmpR"/>
    <property type="match status" value="1"/>
</dbReference>
<dbReference type="InterPro" id="IPR001789">
    <property type="entry name" value="Sig_transdc_resp-reg_receiver"/>
</dbReference>
<evidence type="ECO:0000256" key="3">
    <source>
        <dbReference type="ARBA" id="ARBA00022553"/>
    </source>
</evidence>
<sequence length="233" mass="26404">MLFFRGTRMNKILIVEDDRNIALGIEDNLKMEGFSPVLAHDGQEALEKIKTEKPDLIILDVMLPKLRGLEVCRKLKEEGSKTPIIILSALGEEADKVAGLELGADDYVTKPFSPKELVMRVKTVLRRAQGGTEAVPETYKFGSITADFKKFQVTKNGKEIKFTAVEYKILKLLFANEGDPVSRHTILGDIWSEDVTTRTVDTHIWNIREKLEDDPKNPKHIITAHRIGYKFIK</sequence>
<dbReference type="GO" id="GO:0000976">
    <property type="term" value="F:transcription cis-regulatory region binding"/>
    <property type="evidence" value="ECO:0007669"/>
    <property type="project" value="TreeGrafter"/>
</dbReference>
<evidence type="ECO:0000259" key="12">
    <source>
        <dbReference type="PROSITE" id="PS51755"/>
    </source>
</evidence>
<name>A0A0G1XZ77_9BACT</name>
<dbReference type="AlphaFoldDB" id="A0A0G1XZ77"/>
<organism evidence="13 14">
    <name type="scientific">Candidatus Uhrbacteria bacterium GW2011_GWC2_53_7</name>
    <dbReference type="NCBI Taxonomy" id="1618986"/>
    <lineage>
        <taxon>Bacteria</taxon>
        <taxon>Candidatus Uhriibacteriota</taxon>
    </lineage>
</organism>
<dbReference type="Proteomes" id="UP000033865">
    <property type="component" value="Unassembled WGS sequence"/>
</dbReference>
<evidence type="ECO:0000256" key="7">
    <source>
        <dbReference type="ARBA" id="ARBA00023163"/>
    </source>
</evidence>
<dbReference type="GO" id="GO:0005829">
    <property type="term" value="C:cytosol"/>
    <property type="evidence" value="ECO:0007669"/>
    <property type="project" value="TreeGrafter"/>
</dbReference>
<accession>A0A0G1XZ77</accession>
<evidence type="ECO:0000256" key="2">
    <source>
        <dbReference type="ARBA" id="ARBA00015955"/>
    </source>
</evidence>
<comment type="caution">
    <text evidence="13">The sequence shown here is derived from an EMBL/GenBank/DDBJ whole genome shotgun (WGS) entry which is preliminary data.</text>
</comment>
<comment type="function">
    <text evidence="1">Probable promoter-specific protein mediating the interaction between DNA and RNA polymerase.</text>
</comment>
<dbReference type="Pfam" id="PF00072">
    <property type="entry name" value="Response_reg"/>
    <property type="match status" value="1"/>
</dbReference>
<dbReference type="GO" id="GO:0032993">
    <property type="term" value="C:protein-DNA complex"/>
    <property type="evidence" value="ECO:0007669"/>
    <property type="project" value="TreeGrafter"/>
</dbReference>
<evidence type="ECO:0000259" key="11">
    <source>
        <dbReference type="PROSITE" id="PS50110"/>
    </source>
</evidence>
<dbReference type="Gene3D" id="3.40.50.2300">
    <property type="match status" value="1"/>
</dbReference>
<dbReference type="InterPro" id="IPR036388">
    <property type="entry name" value="WH-like_DNA-bd_sf"/>
</dbReference>
<keyword evidence="3 9" id="KW-0597">Phosphoprotein</keyword>
<evidence type="ECO:0000256" key="5">
    <source>
        <dbReference type="ARBA" id="ARBA00023015"/>
    </source>
</evidence>
<dbReference type="InterPro" id="IPR011006">
    <property type="entry name" value="CheY-like_superfamily"/>
</dbReference>
<feature type="domain" description="OmpR/PhoB-type" evidence="12">
    <location>
        <begin position="136"/>
        <end position="233"/>
    </location>
</feature>
<dbReference type="InterPro" id="IPR039420">
    <property type="entry name" value="WalR-like"/>
</dbReference>
<feature type="domain" description="Response regulatory" evidence="11">
    <location>
        <begin position="11"/>
        <end position="125"/>
    </location>
</feature>
<dbReference type="SMART" id="SM00862">
    <property type="entry name" value="Trans_reg_C"/>
    <property type="match status" value="1"/>
</dbReference>
<dbReference type="Gene3D" id="1.10.10.10">
    <property type="entry name" value="Winged helix-like DNA-binding domain superfamily/Winged helix DNA-binding domain"/>
    <property type="match status" value="1"/>
</dbReference>
<dbReference type="SUPFAM" id="SSF46894">
    <property type="entry name" value="C-terminal effector domain of the bipartite response regulators"/>
    <property type="match status" value="1"/>
</dbReference>
<evidence type="ECO:0000256" key="8">
    <source>
        <dbReference type="ARBA" id="ARBA00032623"/>
    </source>
</evidence>
<keyword evidence="4" id="KW-0902">Two-component regulatory system</keyword>
<dbReference type="EMBL" id="LCRN01000023">
    <property type="protein sequence ID" value="KKW36488.1"/>
    <property type="molecule type" value="Genomic_DNA"/>
</dbReference>
<keyword evidence="7" id="KW-0804">Transcription</keyword>
<dbReference type="PROSITE" id="PS50110">
    <property type="entry name" value="RESPONSE_REGULATORY"/>
    <property type="match status" value="1"/>
</dbReference>
<evidence type="ECO:0000256" key="6">
    <source>
        <dbReference type="ARBA" id="ARBA00023125"/>
    </source>
</evidence>
<dbReference type="CDD" id="cd00383">
    <property type="entry name" value="trans_reg_C"/>
    <property type="match status" value="1"/>
</dbReference>
<feature type="modified residue" description="4-aspartylphosphate" evidence="9">
    <location>
        <position position="60"/>
    </location>
</feature>
<evidence type="ECO:0000313" key="14">
    <source>
        <dbReference type="Proteomes" id="UP000033865"/>
    </source>
</evidence>
<dbReference type="Gene3D" id="6.10.250.690">
    <property type="match status" value="1"/>
</dbReference>
<feature type="DNA-binding region" description="OmpR/PhoB-type" evidence="10">
    <location>
        <begin position="136"/>
        <end position="233"/>
    </location>
</feature>
<dbReference type="GO" id="GO:0006355">
    <property type="term" value="P:regulation of DNA-templated transcription"/>
    <property type="evidence" value="ECO:0007669"/>
    <property type="project" value="InterPro"/>
</dbReference>
<dbReference type="PANTHER" id="PTHR48111">
    <property type="entry name" value="REGULATOR OF RPOS"/>
    <property type="match status" value="1"/>
</dbReference>
<reference evidence="13 14" key="1">
    <citation type="journal article" date="2015" name="Nature">
        <title>rRNA introns, odd ribosomes, and small enigmatic genomes across a large radiation of phyla.</title>
        <authorList>
            <person name="Brown C.T."/>
            <person name="Hug L.A."/>
            <person name="Thomas B.C."/>
            <person name="Sharon I."/>
            <person name="Castelle C.J."/>
            <person name="Singh A."/>
            <person name="Wilkins M.J."/>
            <person name="Williams K.H."/>
            <person name="Banfield J.F."/>
        </authorList>
    </citation>
    <scope>NUCLEOTIDE SEQUENCE [LARGE SCALE GENOMIC DNA]</scope>
</reference>
<dbReference type="InterPro" id="IPR001867">
    <property type="entry name" value="OmpR/PhoB-type_DNA-bd"/>
</dbReference>
<evidence type="ECO:0000256" key="10">
    <source>
        <dbReference type="PROSITE-ProRule" id="PRU01091"/>
    </source>
</evidence>
<evidence type="ECO:0000256" key="4">
    <source>
        <dbReference type="ARBA" id="ARBA00023012"/>
    </source>
</evidence>
<evidence type="ECO:0000256" key="9">
    <source>
        <dbReference type="PROSITE-ProRule" id="PRU00169"/>
    </source>
</evidence>
<dbReference type="GO" id="GO:0000156">
    <property type="term" value="F:phosphorelay response regulator activity"/>
    <property type="evidence" value="ECO:0007669"/>
    <property type="project" value="TreeGrafter"/>
</dbReference>
<proteinExistence type="predicted"/>
<evidence type="ECO:0000256" key="1">
    <source>
        <dbReference type="ARBA" id="ARBA00003612"/>
    </source>
</evidence>
<dbReference type="SMART" id="SM00448">
    <property type="entry name" value="REC"/>
    <property type="match status" value="1"/>
</dbReference>
<keyword evidence="5" id="KW-0805">Transcription regulation</keyword>
<protein>
    <recommendedName>
        <fullName evidence="2">Probable transcriptional regulator ycf27</fullName>
    </recommendedName>
    <alternativeName>
        <fullName evidence="8">OmpR-like protein</fullName>
    </alternativeName>
</protein>
<dbReference type="PANTHER" id="PTHR48111:SF65">
    <property type="entry name" value="OMPR SUBFAMILY"/>
    <property type="match status" value="1"/>
</dbReference>
<gene>
    <name evidence="13" type="ORF">UY82_C0023G0007</name>
</gene>
<keyword evidence="6 10" id="KW-0238">DNA-binding</keyword>
<dbReference type="InterPro" id="IPR016032">
    <property type="entry name" value="Sig_transdc_resp-reg_C-effctor"/>
</dbReference>
<dbReference type="PROSITE" id="PS51755">
    <property type="entry name" value="OMPR_PHOB"/>
    <property type="match status" value="1"/>
</dbReference>
<dbReference type="Pfam" id="PF00486">
    <property type="entry name" value="Trans_reg_C"/>
    <property type="match status" value="1"/>
</dbReference>
<dbReference type="FunFam" id="3.40.50.2300:FF:000001">
    <property type="entry name" value="DNA-binding response regulator PhoB"/>
    <property type="match status" value="1"/>
</dbReference>
<dbReference type="SUPFAM" id="SSF52172">
    <property type="entry name" value="CheY-like"/>
    <property type="match status" value="1"/>
</dbReference>
<evidence type="ECO:0000313" key="13">
    <source>
        <dbReference type="EMBL" id="KKW36488.1"/>
    </source>
</evidence>